<proteinExistence type="predicted"/>
<sequence>MLLSQIDALNTQTDILSARIETRLSGQSGYTPKFVPATFRRGEDQRAAASCS</sequence>
<evidence type="ECO:0000313" key="3">
    <source>
        <dbReference type="Proteomes" id="UP000188532"/>
    </source>
</evidence>
<protein>
    <submittedName>
        <fullName evidence="1">Uncharacterized protein</fullName>
    </submittedName>
</protein>
<dbReference type="EMBL" id="MVBM01000002">
    <property type="protein sequence ID" value="OOK79506.1"/>
    <property type="molecule type" value="Genomic_DNA"/>
</dbReference>
<gene>
    <name evidence="2" type="ORF">BZL29_2545</name>
    <name evidence="1" type="ORF">BZL30_2576</name>
</gene>
<comment type="caution">
    <text evidence="1">The sequence shown here is derived from an EMBL/GenBank/DDBJ whole genome shotgun (WGS) entry which is preliminary data.</text>
</comment>
<reference evidence="3 4" key="1">
    <citation type="submission" date="2017-02" db="EMBL/GenBank/DDBJ databases">
        <title>Complete genome sequences of Mycobacterium kansasii strains isolated from rhesus macaques.</title>
        <authorList>
            <person name="Panda A."/>
            <person name="Nagaraj S."/>
            <person name="Zhao X."/>
            <person name="Tettelin H."/>
            <person name="Detolla L.J."/>
        </authorList>
    </citation>
    <scope>NUCLEOTIDE SEQUENCE [LARGE SCALE GENOMIC DNA]</scope>
    <source>
        <strain evidence="2 3">11-3469</strain>
        <strain evidence="1 4">11-3813</strain>
    </source>
</reference>
<dbReference type="EMBL" id="MVBN01000002">
    <property type="protein sequence ID" value="OOK80605.1"/>
    <property type="molecule type" value="Genomic_DNA"/>
</dbReference>
<evidence type="ECO:0000313" key="4">
    <source>
        <dbReference type="Proteomes" id="UP000189229"/>
    </source>
</evidence>
<dbReference type="Proteomes" id="UP000188532">
    <property type="component" value="Unassembled WGS sequence"/>
</dbReference>
<organism evidence="1 4">
    <name type="scientific">Mycobacterium kansasii</name>
    <dbReference type="NCBI Taxonomy" id="1768"/>
    <lineage>
        <taxon>Bacteria</taxon>
        <taxon>Bacillati</taxon>
        <taxon>Actinomycetota</taxon>
        <taxon>Actinomycetes</taxon>
        <taxon>Mycobacteriales</taxon>
        <taxon>Mycobacteriaceae</taxon>
        <taxon>Mycobacterium</taxon>
    </lineage>
</organism>
<dbReference type="AlphaFoldDB" id="A0A1V3XL49"/>
<dbReference type="Proteomes" id="UP000189229">
    <property type="component" value="Unassembled WGS sequence"/>
</dbReference>
<evidence type="ECO:0000313" key="2">
    <source>
        <dbReference type="EMBL" id="OOK80605.1"/>
    </source>
</evidence>
<evidence type="ECO:0000313" key="1">
    <source>
        <dbReference type="EMBL" id="OOK79506.1"/>
    </source>
</evidence>
<accession>A0A1V3XL49</accession>
<name>A0A1V3XL49_MYCKA</name>